<dbReference type="EMBL" id="KQ977085">
    <property type="protein sequence ID" value="KYN05910.1"/>
    <property type="molecule type" value="Genomic_DNA"/>
</dbReference>
<protein>
    <submittedName>
        <fullName evidence="1">Uncharacterized protein</fullName>
    </submittedName>
</protein>
<dbReference type="AlphaFoldDB" id="A0A151ILZ9"/>
<organism evidence="1 2">
    <name type="scientific">Cyphomyrmex costatus</name>
    <dbReference type="NCBI Taxonomy" id="456900"/>
    <lineage>
        <taxon>Eukaryota</taxon>
        <taxon>Metazoa</taxon>
        <taxon>Ecdysozoa</taxon>
        <taxon>Arthropoda</taxon>
        <taxon>Hexapoda</taxon>
        <taxon>Insecta</taxon>
        <taxon>Pterygota</taxon>
        <taxon>Neoptera</taxon>
        <taxon>Endopterygota</taxon>
        <taxon>Hymenoptera</taxon>
        <taxon>Apocrita</taxon>
        <taxon>Aculeata</taxon>
        <taxon>Formicoidea</taxon>
        <taxon>Formicidae</taxon>
        <taxon>Myrmicinae</taxon>
        <taxon>Cyphomyrmex</taxon>
    </lineage>
</organism>
<proteinExistence type="predicted"/>
<gene>
    <name evidence="1" type="ORF">ALC62_03179</name>
</gene>
<dbReference type="Proteomes" id="UP000078542">
    <property type="component" value="Unassembled WGS sequence"/>
</dbReference>
<reference evidence="1 2" key="1">
    <citation type="submission" date="2016-03" db="EMBL/GenBank/DDBJ databases">
        <title>Cyphomyrmex costatus WGS genome.</title>
        <authorList>
            <person name="Nygaard S."/>
            <person name="Hu H."/>
            <person name="Boomsma J."/>
            <person name="Zhang G."/>
        </authorList>
    </citation>
    <scope>NUCLEOTIDE SEQUENCE [LARGE SCALE GENOMIC DNA]</scope>
    <source>
        <strain evidence="1">MS0001</strain>
        <tissue evidence="1">Whole body</tissue>
    </source>
</reference>
<accession>A0A151ILZ9</accession>
<evidence type="ECO:0000313" key="1">
    <source>
        <dbReference type="EMBL" id="KYN05910.1"/>
    </source>
</evidence>
<evidence type="ECO:0000313" key="2">
    <source>
        <dbReference type="Proteomes" id="UP000078542"/>
    </source>
</evidence>
<keyword evidence="2" id="KW-1185">Reference proteome</keyword>
<name>A0A151ILZ9_9HYME</name>
<sequence>MGRQGNKKYEFIDNKILFRPTVAERHTHRSPRPFRGDKQLRNGLLKKGSTVVPSRGGGKHIGIDSGRRATLTGRCNEASRPQSLAIVRPVAVRAYKSDRTFLLGLLSGLSRVLVFTVEKVNPRDALPFCNIERAPEVVDVFKLIRALRLAYRARNTSA</sequence>